<dbReference type="SUPFAM" id="SSF52743">
    <property type="entry name" value="Subtilisin-like"/>
    <property type="match status" value="1"/>
</dbReference>
<dbReference type="InterPro" id="IPR015500">
    <property type="entry name" value="Peptidase_S8_subtilisin-rel"/>
</dbReference>
<evidence type="ECO:0000313" key="17">
    <source>
        <dbReference type="Proteomes" id="UP000829196"/>
    </source>
</evidence>
<keyword evidence="6 9" id="KW-0720">Serine protease</keyword>
<evidence type="ECO:0000256" key="3">
    <source>
        <dbReference type="ARBA" id="ARBA00022670"/>
    </source>
</evidence>
<evidence type="ECO:0000256" key="7">
    <source>
        <dbReference type="ARBA" id="ARBA00023180"/>
    </source>
</evidence>
<dbReference type="CDD" id="cd02120">
    <property type="entry name" value="PA_subtilisin_like"/>
    <property type="match status" value="1"/>
</dbReference>
<dbReference type="InterPro" id="IPR023828">
    <property type="entry name" value="Peptidase_S8_Ser-AS"/>
</dbReference>
<dbReference type="Gene3D" id="3.50.30.30">
    <property type="match status" value="1"/>
</dbReference>
<organism evidence="16 17">
    <name type="scientific">Dendrobium nobile</name>
    <name type="common">Orchid</name>
    <dbReference type="NCBI Taxonomy" id="94219"/>
    <lineage>
        <taxon>Eukaryota</taxon>
        <taxon>Viridiplantae</taxon>
        <taxon>Streptophyta</taxon>
        <taxon>Embryophyta</taxon>
        <taxon>Tracheophyta</taxon>
        <taxon>Spermatophyta</taxon>
        <taxon>Magnoliopsida</taxon>
        <taxon>Liliopsida</taxon>
        <taxon>Asparagales</taxon>
        <taxon>Orchidaceae</taxon>
        <taxon>Epidendroideae</taxon>
        <taxon>Malaxideae</taxon>
        <taxon>Dendrobiinae</taxon>
        <taxon>Dendrobium</taxon>
    </lineage>
</organism>
<dbReference type="PANTHER" id="PTHR10795">
    <property type="entry name" value="PROPROTEIN CONVERTASE SUBTILISIN/KEXIN"/>
    <property type="match status" value="1"/>
</dbReference>
<dbReference type="InterPro" id="IPR022398">
    <property type="entry name" value="Peptidase_S8_His-AS"/>
</dbReference>
<evidence type="ECO:0000256" key="10">
    <source>
        <dbReference type="RuleBase" id="RU003355"/>
    </source>
</evidence>
<dbReference type="InterPro" id="IPR000209">
    <property type="entry name" value="Peptidase_S8/S53_dom"/>
</dbReference>
<evidence type="ECO:0000256" key="5">
    <source>
        <dbReference type="ARBA" id="ARBA00022801"/>
    </source>
</evidence>
<dbReference type="Pfam" id="PF17766">
    <property type="entry name" value="fn3_6"/>
    <property type="match status" value="1"/>
</dbReference>
<dbReference type="CDD" id="cd04852">
    <property type="entry name" value="Peptidases_S8_3"/>
    <property type="match status" value="1"/>
</dbReference>
<dbReference type="PROSITE" id="PS00137">
    <property type="entry name" value="SUBTILASE_HIS"/>
    <property type="match status" value="1"/>
</dbReference>
<feature type="active site" description="Charge relay system" evidence="8 9">
    <location>
        <position position="145"/>
    </location>
</feature>
<evidence type="ECO:0000256" key="8">
    <source>
        <dbReference type="PIRSR" id="PIRSR615500-1"/>
    </source>
</evidence>
<gene>
    <name evidence="16" type="ORF">KFK09_015395</name>
</gene>
<dbReference type="InterPro" id="IPR037045">
    <property type="entry name" value="S8pro/Inhibitor_I9_sf"/>
</dbReference>
<evidence type="ECO:0000256" key="1">
    <source>
        <dbReference type="ARBA" id="ARBA00004613"/>
    </source>
</evidence>
<comment type="caution">
    <text evidence="16">The sequence shown here is derived from an EMBL/GenBank/DDBJ whole genome shotgun (WGS) entry which is preliminary data.</text>
</comment>
<dbReference type="Pfam" id="PF02225">
    <property type="entry name" value="PA"/>
    <property type="match status" value="1"/>
</dbReference>
<evidence type="ECO:0000259" key="12">
    <source>
        <dbReference type="Pfam" id="PF00082"/>
    </source>
</evidence>
<keyword evidence="3 9" id="KW-0645">Protease</keyword>
<dbReference type="InterPro" id="IPR034197">
    <property type="entry name" value="Peptidases_S8_3"/>
</dbReference>
<dbReference type="EMBL" id="JAGYWB010000011">
    <property type="protein sequence ID" value="KAI0504443.1"/>
    <property type="molecule type" value="Genomic_DNA"/>
</dbReference>
<dbReference type="InterPro" id="IPR023827">
    <property type="entry name" value="Peptidase_S8_Asp-AS"/>
</dbReference>
<feature type="chain" id="PRO_5035736349" evidence="11">
    <location>
        <begin position="18"/>
        <end position="752"/>
    </location>
</feature>
<reference evidence="16" key="1">
    <citation type="journal article" date="2022" name="Front. Genet.">
        <title>Chromosome-Scale Assembly of the Dendrobium nobile Genome Provides Insights Into the Molecular Mechanism of the Biosynthesis of the Medicinal Active Ingredient of Dendrobium.</title>
        <authorList>
            <person name="Xu Q."/>
            <person name="Niu S.-C."/>
            <person name="Li K.-L."/>
            <person name="Zheng P.-J."/>
            <person name="Zhang X.-J."/>
            <person name="Jia Y."/>
            <person name="Liu Y."/>
            <person name="Niu Y.-X."/>
            <person name="Yu L.-H."/>
            <person name="Chen D.-F."/>
            <person name="Zhang G.-Q."/>
        </authorList>
    </citation>
    <scope>NUCLEOTIDE SEQUENCE</scope>
    <source>
        <tissue evidence="16">Leaf</tissue>
    </source>
</reference>
<evidence type="ECO:0000259" key="14">
    <source>
        <dbReference type="Pfam" id="PF05922"/>
    </source>
</evidence>
<sequence length="752" mass="80811">MALLLLLLLLFIQSSNSQLLPIVDEVLGRHDTQVYIIDVDRHEQHVLLTDGDLESFHRSFLPNSTLDSGEPRLLYSYRHVLSGFAARLTPGELETVKSKPGFLYAQCDRHYALATTYTPKYLGVTSDNVWGSTIMGQGLIIGIIDTGIKASHPSFKDTDMAPPPLKWKGSCSYSGFHCNDKIIGVKAFRGGFNPSPEDTDGHGTHVASIAAGNFVKDANVLGMAKGGLASGMAPLAHLSIYKVCFPGCAESDTYAAIDQAIKDGVDIISMSITGGKNYKFYKDSISRGSLAAIQHGIVPVSIAGNDGPDAGTLSHSAPWVLTVGASTTDRMITSIVELGDGKKFIGESAYQPKTWDSSIMWQLEYPGVYGGLTARCCVPSALANLNLRGKIVICESCIVKDEVKGQAVYKTGAQGMIIMNQPNQGRTTSSTANILPASSVDYKARLEISEYFFKNQTNAFATIHFKGTQFGSTPSPAVASFSSRGPSRMNGGLIKPDVLAPGVNILAAWHTDVGPNPNPLATHTFNFDSGTSMAAPHVAGIVALVRSKHRGWTPSEIISAIVTTANDSWTDSGDLIVDDSTYNTAGIYATGAGQVSPIKAMDPGLVFGLTFDDYVGYLCGLGYTDREINMTVGKKISCSGVKHLTATELNYPSIMVKLTPFATSQSVSRTVKNVGEAREEYLAKITEPEGVTISLSTYKLEFKRLNQEVSYDIYFELKSAHPSQGSDLIRRGKIVWDSGKHIVTTPIAVLGK</sequence>
<dbReference type="Gene3D" id="2.60.40.2310">
    <property type="match status" value="1"/>
</dbReference>
<evidence type="ECO:0000256" key="2">
    <source>
        <dbReference type="ARBA" id="ARBA00011073"/>
    </source>
</evidence>
<evidence type="ECO:0000256" key="9">
    <source>
        <dbReference type="PROSITE-ProRule" id="PRU01240"/>
    </source>
</evidence>
<evidence type="ECO:0000256" key="4">
    <source>
        <dbReference type="ARBA" id="ARBA00022729"/>
    </source>
</evidence>
<keyword evidence="17" id="KW-1185">Reference proteome</keyword>
<dbReference type="GO" id="GO:0005576">
    <property type="term" value="C:extracellular region"/>
    <property type="evidence" value="ECO:0007669"/>
    <property type="project" value="UniProtKB-SubCell"/>
</dbReference>
<feature type="domain" description="PA" evidence="13">
    <location>
        <begin position="375"/>
        <end position="444"/>
    </location>
</feature>
<dbReference type="PROSITE" id="PS00138">
    <property type="entry name" value="SUBTILASE_SER"/>
    <property type="match status" value="1"/>
</dbReference>
<feature type="domain" description="Peptidase S8/S53" evidence="12">
    <location>
        <begin position="136"/>
        <end position="574"/>
    </location>
</feature>
<dbReference type="GO" id="GO:0004252">
    <property type="term" value="F:serine-type endopeptidase activity"/>
    <property type="evidence" value="ECO:0007669"/>
    <property type="project" value="UniProtKB-UniRule"/>
</dbReference>
<dbReference type="Pfam" id="PF00082">
    <property type="entry name" value="Peptidase_S8"/>
    <property type="match status" value="1"/>
</dbReference>
<name>A0A8T3B745_DENNO</name>
<comment type="similarity">
    <text evidence="2 9 10">Belongs to the peptidase S8 family.</text>
</comment>
<feature type="active site" description="Charge relay system" evidence="8 9">
    <location>
        <position position="532"/>
    </location>
</feature>
<feature type="domain" description="Inhibitor I9" evidence="14">
    <location>
        <begin position="34"/>
        <end position="113"/>
    </location>
</feature>
<evidence type="ECO:0000256" key="11">
    <source>
        <dbReference type="SAM" id="SignalP"/>
    </source>
</evidence>
<dbReference type="AlphaFoldDB" id="A0A8T3B745"/>
<dbReference type="Pfam" id="PF05922">
    <property type="entry name" value="Inhibitor_I9"/>
    <property type="match status" value="1"/>
</dbReference>
<dbReference type="PROSITE" id="PS51892">
    <property type="entry name" value="SUBTILASE"/>
    <property type="match status" value="1"/>
</dbReference>
<dbReference type="Gene3D" id="3.30.70.80">
    <property type="entry name" value="Peptidase S8 propeptide/proteinase inhibitor I9"/>
    <property type="match status" value="1"/>
</dbReference>
<keyword evidence="4 11" id="KW-0732">Signal</keyword>
<dbReference type="InterPro" id="IPR036852">
    <property type="entry name" value="Peptidase_S8/S53_dom_sf"/>
</dbReference>
<proteinExistence type="inferred from homology"/>
<evidence type="ECO:0000256" key="6">
    <source>
        <dbReference type="ARBA" id="ARBA00022825"/>
    </source>
</evidence>
<evidence type="ECO:0000259" key="15">
    <source>
        <dbReference type="Pfam" id="PF17766"/>
    </source>
</evidence>
<feature type="signal peptide" evidence="11">
    <location>
        <begin position="1"/>
        <end position="17"/>
    </location>
</feature>
<dbReference type="Proteomes" id="UP000829196">
    <property type="component" value="Unassembled WGS sequence"/>
</dbReference>
<evidence type="ECO:0000259" key="13">
    <source>
        <dbReference type="Pfam" id="PF02225"/>
    </source>
</evidence>
<dbReference type="InterPro" id="IPR041469">
    <property type="entry name" value="Subtilisin-like_FN3"/>
</dbReference>
<accession>A0A8T3B745</accession>
<dbReference type="OrthoDB" id="10256524at2759"/>
<dbReference type="InterPro" id="IPR010259">
    <property type="entry name" value="S8pro/Inhibitor_I9"/>
</dbReference>
<feature type="active site" description="Charge relay system" evidence="8 9">
    <location>
        <position position="202"/>
    </location>
</feature>
<keyword evidence="7" id="KW-0325">Glycoprotein</keyword>
<dbReference type="PROSITE" id="PS00136">
    <property type="entry name" value="SUBTILASE_ASP"/>
    <property type="match status" value="1"/>
</dbReference>
<evidence type="ECO:0000313" key="16">
    <source>
        <dbReference type="EMBL" id="KAI0504443.1"/>
    </source>
</evidence>
<protein>
    <submittedName>
        <fullName evidence="16">Uncharacterized protein</fullName>
    </submittedName>
</protein>
<dbReference type="InterPro" id="IPR003137">
    <property type="entry name" value="PA_domain"/>
</dbReference>
<dbReference type="SMR" id="A0A8T3B745"/>
<dbReference type="GO" id="GO:0006508">
    <property type="term" value="P:proteolysis"/>
    <property type="evidence" value="ECO:0007669"/>
    <property type="project" value="UniProtKB-KW"/>
</dbReference>
<dbReference type="Gene3D" id="3.40.50.200">
    <property type="entry name" value="Peptidase S8/S53 domain"/>
    <property type="match status" value="1"/>
</dbReference>
<comment type="subcellular location">
    <subcellularLocation>
        <location evidence="1">Secreted</location>
    </subcellularLocation>
</comment>
<keyword evidence="5 9" id="KW-0378">Hydrolase</keyword>
<dbReference type="PRINTS" id="PR00723">
    <property type="entry name" value="SUBTILISIN"/>
</dbReference>
<feature type="domain" description="Subtilisin-like protease fibronectin type-III" evidence="15">
    <location>
        <begin position="648"/>
        <end position="749"/>
    </location>
</feature>
<dbReference type="InterPro" id="IPR045051">
    <property type="entry name" value="SBT"/>
</dbReference>